<reference evidence="8 9" key="1">
    <citation type="journal article" date="2018" name="Mar. Genomics">
        <title>Complete genome sequence of Marinifilaceae bacterium strain SPP2, isolated from the Antarctic marine sediment.</title>
        <authorList>
            <person name="Watanabe M."/>
            <person name="Kojima H."/>
            <person name="Fukui M."/>
        </authorList>
    </citation>
    <scope>NUCLEOTIDE SEQUENCE [LARGE SCALE GENOMIC DNA]</scope>
    <source>
        <strain evidence="8 9">SPP2</strain>
    </source>
</reference>
<keyword evidence="3 7" id="KW-0479">Metal-binding</keyword>
<name>A0A1Y1CID2_9BACT</name>
<dbReference type="OrthoDB" id="9811984at2"/>
<proteinExistence type="inferred from homology"/>
<keyword evidence="5 7" id="KW-0378">Hydrolase</keyword>
<dbReference type="GO" id="GO:0004521">
    <property type="term" value="F:RNA endonuclease activity"/>
    <property type="evidence" value="ECO:0007669"/>
    <property type="project" value="UniProtKB-UniRule"/>
</dbReference>
<evidence type="ECO:0000256" key="6">
    <source>
        <dbReference type="ARBA" id="ARBA00022833"/>
    </source>
</evidence>
<evidence type="ECO:0000313" key="9">
    <source>
        <dbReference type="Proteomes" id="UP000218267"/>
    </source>
</evidence>
<keyword evidence="6 7" id="KW-0862">Zinc</keyword>
<dbReference type="NCBIfam" id="TIGR00043">
    <property type="entry name" value="rRNA maturation RNase YbeY"/>
    <property type="match status" value="1"/>
</dbReference>
<accession>A0A1Y1CID2</accession>
<dbReference type="PANTHER" id="PTHR46986:SF1">
    <property type="entry name" value="ENDORIBONUCLEASE YBEY, CHLOROPLASTIC"/>
    <property type="match status" value="1"/>
</dbReference>
<dbReference type="KEGG" id="mbas:ALGA_1784"/>
<feature type="binding site" evidence="7">
    <location>
        <position position="107"/>
    </location>
    <ligand>
        <name>Zn(2+)</name>
        <dbReference type="ChEBI" id="CHEBI:29105"/>
        <note>catalytic</note>
    </ligand>
</feature>
<evidence type="ECO:0000313" key="8">
    <source>
        <dbReference type="EMBL" id="BAX80158.1"/>
    </source>
</evidence>
<dbReference type="RefSeq" id="WP_096429027.1">
    <property type="nucleotide sequence ID" value="NZ_AP018042.1"/>
</dbReference>
<protein>
    <recommendedName>
        <fullName evidence="7">Endoribonuclease YbeY</fullName>
        <ecNumber evidence="7">3.1.-.-</ecNumber>
    </recommendedName>
</protein>
<dbReference type="Proteomes" id="UP000218267">
    <property type="component" value="Chromosome"/>
</dbReference>
<evidence type="ECO:0000256" key="7">
    <source>
        <dbReference type="HAMAP-Rule" id="MF_00009"/>
    </source>
</evidence>
<comment type="cofactor">
    <cofactor evidence="7">
        <name>Zn(2+)</name>
        <dbReference type="ChEBI" id="CHEBI:29105"/>
    </cofactor>
    <text evidence="7">Binds 1 zinc ion.</text>
</comment>
<dbReference type="SUPFAM" id="SSF55486">
    <property type="entry name" value="Metalloproteases ('zincins'), catalytic domain"/>
    <property type="match status" value="1"/>
</dbReference>
<gene>
    <name evidence="7" type="primary">ybeY</name>
    <name evidence="8" type="ORF">ALGA_1784</name>
</gene>
<reference evidence="9" key="2">
    <citation type="journal article" date="2020" name="Antonie Van Leeuwenhoek">
        <title>Labilibaculum antarcticum sp. nov., a novel facultative anaerobic, psychrotorelant bacterium isolated from marine sediment of Antarctica.</title>
        <authorList>
            <person name="Watanabe M."/>
            <person name="Kojima H."/>
            <person name="Fukui M."/>
        </authorList>
    </citation>
    <scope>NUCLEOTIDE SEQUENCE [LARGE SCALE GENOMIC DNA]</scope>
    <source>
        <strain evidence="9">SPP2</strain>
    </source>
</reference>
<comment type="subcellular location">
    <subcellularLocation>
        <location evidence="7">Cytoplasm</location>
    </subcellularLocation>
</comment>
<dbReference type="InterPro" id="IPR002036">
    <property type="entry name" value="YbeY"/>
</dbReference>
<feature type="binding site" evidence="7">
    <location>
        <position position="111"/>
    </location>
    <ligand>
        <name>Zn(2+)</name>
        <dbReference type="ChEBI" id="CHEBI:29105"/>
        <note>catalytic</note>
    </ligand>
</feature>
<dbReference type="AlphaFoldDB" id="A0A1Y1CID2"/>
<keyword evidence="7" id="KW-0698">rRNA processing</keyword>
<organism evidence="8 9">
    <name type="scientific">Labilibaculum antarcticum</name>
    <dbReference type="NCBI Taxonomy" id="1717717"/>
    <lineage>
        <taxon>Bacteria</taxon>
        <taxon>Pseudomonadati</taxon>
        <taxon>Bacteroidota</taxon>
        <taxon>Bacteroidia</taxon>
        <taxon>Marinilabiliales</taxon>
        <taxon>Marinifilaceae</taxon>
        <taxon>Labilibaculum</taxon>
    </lineage>
</organism>
<dbReference type="Gene3D" id="3.40.390.30">
    <property type="entry name" value="Metalloproteases ('zincins'), catalytic domain"/>
    <property type="match status" value="1"/>
</dbReference>
<comment type="similarity">
    <text evidence="1 7">Belongs to the endoribonuclease YbeY family.</text>
</comment>
<dbReference type="PANTHER" id="PTHR46986">
    <property type="entry name" value="ENDORIBONUCLEASE YBEY, CHLOROPLASTIC"/>
    <property type="match status" value="1"/>
</dbReference>
<dbReference type="HAMAP" id="MF_00009">
    <property type="entry name" value="Endoribonucl_YbeY"/>
    <property type="match status" value="1"/>
</dbReference>
<dbReference type="GO" id="GO:0005737">
    <property type="term" value="C:cytoplasm"/>
    <property type="evidence" value="ECO:0007669"/>
    <property type="project" value="UniProtKB-SubCell"/>
</dbReference>
<dbReference type="Pfam" id="PF02130">
    <property type="entry name" value="YbeY"/>
    <property type="match status" value="1"/>
</dbReference>
<dbReference type="EMBL" id="AP018042">
    <property type="protein sequence ID" value="BAX80158.1"/>
    <property type="molecule type" value="Genomic_DNA"/>
</dbReference>
<dbReference type="InterPro" id="IPR023091">
    <property type="entry name" value="MetalPrtase_cat_dom_sf_prd"/>
</dbReference>
<evidence type="ECO:0000256" key="4">
    <source>
        <dbReference type="ARBA" id="ARBA00022759"/>
    </source>
</evidence>
<dbReference type="GO" id="GO:0008270">
    <property type="term" value="F:zinc ion binding"/>
    <property type="evidence" value="ECO:0007669"/>
    <property type="project" value="UniProtKB-UniRule"/>
</dbReference>
<keyword evidence="9" id="KW-1185">Reference proteome</keyword>
<dbReference type="EC" id="3.1.-.-" evidence="7"/>
<keyword evidence="7" id="KW-0690">Ribosome biogenesis</keyword>
<dbReference type="GO" id="GO:0006364">
    <property type="term" value="P:rRNA processing"/>
    <property type="evidence" value="ECO:0007669"/>
    <property type="project" value="UniProtKB-UniRule"/>
</dbReference>
<feature type="binding site" evidence="7">
    <location>
        <position position="117"/>
    </location>
    <ligand>
        <name>Zn(2+)</name>
        <dbReference type="ChEBI" id="CHEBI:29105"/>
        <note>catalytic</note>
    </ligand>
</feature>
<keyword evidence="7" id="KW-0963">Cytoplasm</keyword>
<evidence type="ECO:0000256" key="3">
    <source>
        <dbReference type="ARBA" id="ARBA00022723"/>
    </source>
</evidence>
<comment type="function">
    <text evidence="7">Single strand-specific metallo-endoribonuclease involved in late-stage 70S ribosome quality control and in maturation of the 3' terminus of the 16S rRNA.</text>
</comment>
<evidence type="ECO:0000256" key="2">
    <source>
        <dbReference type="ARBA" id="ARBA00022722"/>
    </source>
</evidence>
<keyword evidence="4 7" id="KW-0255">Endonuclease</keyword>
<sequence length="141" mass="16536">MVITYDSCETNIPAIDQERLSEWINRVVVTNGYEIGEINYYFCSDNYLLEMNREHLNHDYFTDIITFDYTVSDIVSGDLFISIDTVLDNAKEYGCDYFQELHRVMIHGILHLMEIDDKTDEDQEIMTQKEDESLALLSNID</sequence>
<dbReference type="GO" id="GO:0004222">
    <property type="term" value="F:metalloendopeptidase activity"/>
    <property type="evidence" value="ECO:0007669"/>
    <property type="project" value="InterPro"/>
</dbReference>
<keyword evidence="2 7" id="KW-0540">Nuclease</keyword>
<evidence type="ECO:0000256" key="5">
    <source>
        <dbReference type="ARBA" id="ARBA00022801"/>
    </source>
</evidence>
<evidence type="ECO:0000256" key="1">
    <source>
        <dbReference type="ARBA" id="ARBA00010875"/>
    </source>
</evidence>